<evidence type="ECO:0000313" key="1">
    <source>
        <dbReference type="EMBL" id="KAJ7710565.1"/>
    </source>
</evidence>
<reference evidence="1" key="1">
    <citation type="submission" date="2023-03" db="EMBL/GenBank/DDBJ databases">
        <title>Massive genome expansion in bonnet fungi (Mycena s.s.) driven by repeated elements and novel gene families across ecological guilds.</title>
        <authorList>
            <consortium name="Lawrence Berkeley National Laboratory"/>
            <person name="Harder C.B."/>
            <person name="Miyauchi S."/>
            <person name="Viragh M."/>
            <person name="Kuo A."/>
            <person name="Thoen E."/>
            <person name="Andreopoulos B."/>
            <person name="Lu D."/>
            <person name="Skrede I."/>
            <person name="Drula E."/>
            <person name="Henrissat B."/>
            <person name="Morin E."/>
            <person name="Kohler A."/>
            <person name="Barry K."/>
            <person name="LaButti K."/>
            <person name="Morin E."/>
            <person name="Salamov A."/>
            <person name="Lipzen A."/>
            <person name="Mereny Z."/>
            <person name="Hegedus B."/>
            <person name="Baldrian P."/>
            <person name="Stursova M."/>
            <person name="Weitz H."/>
            <person name="Taylor A."/>
            <person name="Grigoriev I.V."/>
            <person name="Nagy L.G."/>
            <person name="Martin F."/>
            <person name="Kauserud H."/>
        </authorList>
    </citation>
    <scope>NUCLEOTIDE SEQUENCE</scope>
    <source>
        <strain evidence="1">CBHHK067</strain>
    </source>
</reference>
<comment type="caution">
    <text evidence="1">The sequence shown here is derived from an EMBL/GenBank/DDBJ whole genome shotgun (WGS) entry which is preliminary data.</text>
</comment>
<organism evidence="1 2">
    <name type="scientific">Mycena rosella</name>
    <name type="common">Pink bonnet</name>
    <name type="synonym">Agaricus rosellus</name>
    <dbReference type="NCBI Taxonomy" id="1033263"/>
    <lineage>
        <taxon>Eukaryota</taxon>
        <taxon>Fungi</taxon>
        <taxon>Dikarya</taxon>
        <taxon>Basidiomycota</taxon>
        <taxon>Agaricomycotina</taxon>
        <taxon>Agaricomycetes</taxon>
        <taxon>Agaricomycetidae</taxon>
        <taxon>Agaricales</taxon>
        <taxon>Marasmiineae</taxon>
        <taxon>Mycenaceae</taxon>
        <taxon>Mycena</taxon>
    </lineage>
</organism>
<dbReference type="EMBL" id="JARKIE010000001">
    <property type="protein sequence ID" value="KAJ7710565.1"/>
    <property type="molecule type" value="Genomic_DNA"/>
</dbReference>
<sequence>MCVVGVWYDELQHSMQEIPGISGMWKVQRQGAFSGSASLCEIPKRGDSQWKKLQLTAGARPSAGGHIRALGRSARGWGPELSHFGAHTTIPVDIFKLDNPSTKQTAGETPRRPVWGPCRPVAEVGLEGDRMPGWDRKFGGQRQIRAWDVPQCAFKVASRYCILPGLSVGSMVELWTNFVQALQNSSFPF</sequence>
<dbReference type="Proteomes" id="UP001221757">
    <property type="component" value="Unassembled WGS sequence"/>
</dbReference>
<protein>
    <submittedName>
        <fullName evidence="1">Uncharacterized protein</fullName>
    </submittedName>
</protein>
<gene>
    <name evidence="1" type="ORF">B0H17DRAFT_1123699</name>
</gene>
<dbReference type="AlphaFoldDB" id="A0AAD7H2R3"/>
<name>A0AAD7H2R3_MYCRO</name>
<keyword evidence="2" id="KW-1185">Reference proteome</keyword>
<accession>A0AAD7H2R3</accession>
<evidence type="ECO:0000313" key="2">
    <source>
        <dbReference type="Proteomes" id="UP001221757"/>
    </source>
</evidence>
<proteinExistence type="predicted"/>